<name>A0AAD8E9F2_DIPPU</name>
<evidence type="ECO:0000313" key="2">
    <source>
        <dbReference type="EMBL" id="KAJ9581549.1"/>
    </source>
</evidence>
<accession>A0AAD8E9F2</accession>
<dbReference type="SMART" id="SM00587">
    <property type="entry name" value="CHK"/>
    <property type="match status" value="1"/>
</dbReference>
<dbReference type="InterPro" id="IPR011009">
    <property type="entry name" value="Kinase-like_dom_sf"/>
</dbReference>
<dbReference type="Gene3D" id="3.90.1200.10">
    <property type="match status" value="1"/>
</dbReference>
<dbReference type="AlphaFoldDB" id="A0AAD8E9F2"/>
<reference evidence="2" key="2">
    <citation type="submission" date="2023-05" db="EMBL/GenBank/DDBJ databases">
        <authorList>
            <person name="Fouks B."/>
        </authorList>
    </citation>
    <scope>NUCLEOTIDE SEQUENCE</scope>
    <source>
        <strain evidence="2">Stay&amp;Tobe</strain>
        <tissue evidence="2">Testes</tissue>
    </source>
</reference>
<dbReference type="SUPFAM" id="SSF56112">
    <property type="entry name" value="Protein kinase-like (PK-like)"/>
    <property type="match status" value="1"/>
</dbReference>
<dbReference type="InterPro" id="IPR004119">
    <property type="entry name" value="EcKL"/>
</dbReference>
<organism evidence="2 3">
    <name type="scientific">Diploptera punctata</name>
    <name type="common">Pacific beetle cockroach</name>
    <dbReference type="NCBI Taxonomy" id="6984"/>
    <lineage>
        <taxon>Eukaryota</taxon>
        <taxon>Metazoa</taxon>
        <taxon>Ecdysozoa</taxon>
        <taxon>Arthropoda</taxon>
        <taxon>Hexapoda</taxon>
        <taxon>Insecta</taxon>
        <taxon>Pterygota</taxon>
        <taxon>Neoptera</taxon>
        <taxon>Polyneoptera</taxon>
        <taxon>Dictyoptera</taxon>
        <taxon>Blattodea</taxon>
        <taxon>Blaberoidea</taxon>
        <taxon>Blaberidae</taxon>
        <taxon>Diplopterinae</taxon>
        <taxon>Diploptera</taxon>
    </lineage>
</organism>
<sequence>MAEIPPSWIDIEFLENALRSNGKNPDIKVISFDIERGASAGDHYGSEMYRANLKTSENGKTGETSVIIKLELQHGELSKALQKSNMFTQEVNAFAEIHSLLSGVLNDVTPNFQPFAAKCIYLQREPVQTIVMEDLRMQGFTLANVSLGLDMDHCQLVLRKVAQYHAASVVSQEKNPKCFHNFLDNIYTSESLDDFGPAIRITFNNCAEMISKWPGYETYVDKLRSLEHTMVSHIRKANERDEAGYNVLNHGDLWLNNVMFKYNEDTQEVQDVRLVDYQLSYYSSPVIDLLYLLISSASPDVLENLDVLLTEYYITLCGTLSKLGYQNLQPSMDMLKTEWNKRCNTYGLLPVRLIFVNNIVNNTYYMSHNLTLEHSIIFREINKYGCFIYSEPDSPPDFLNHVHVNPEKITTLRENVINCEMAEIPPAWINSEFLEKALRFNGKHSDIQVISYEIVPAASASDHYGSGDCELQYDGLPESNEKPDASTAFILEAKTYMNIHSPMSDTLKENIPDYKPFAPKFVYLYQKQPINAIVIDRRPQEG</sequence>
<dbReference type="Proteomes" id="UP001233999">
    <property type="component" value="Unassembled WGS sequence"/>
</dbReference>
<keyword evidence="3" id="KW-1185">Reference proteome</keyword>
<dbReference type="InterPro" id="IPR015897">
    <property type="entry name" value="CHK_kinase-like"/>
</dbReference>
<proteinExistence type="predicted"/>
<dbReference type="Pfam" id="PF02958">
    <property type="entry name" value="EcKL"/>
    <property type="match status" value="1"/>
</dbReference>
<protein>
    <recommendedName>
        <fullName evidence="1">CHK kinase-like domain-containing protein</fullName>
    </recommendedName>
</protein>
<dbReference type="EMBL" id="JASPKZ010007892">
    <property type="protein sequence ID" value="KAJ9581549.1"/>
    <property type="molecule type" value="Genomic_DNA"/>
</dbReference>
<dbReference type="PANTHER" id="PTHR11012:SF56">
    <property type="entry name" value="CHK KINASE-LIKE DOMAIN-CONTAINING PROTEIN-RELATED"/>
    <property type="match status" value="1"/>
</dbReference>
<comment type="caution">
    <text evidence="2">The sequence shown here is derived from an EMBL/GenBank/DDBJ whole genome shotgun (WGS) entry which is preliminary data.</text>
</comment>
<feature type="domain" description="CHK kinase-like" evidence="1">
    <location>
        <begin position="130"/>
        <end position="322"/>
    </location>
</feature>
<dbReference type="PANTHER" id="PTHR11012">
    <property type="entry name" value="PROTEIN KINASE-LIKE DOMAIN-CONTAINING"/>
    <property type="match status" value="1"/>
</dbReference>
<gene>
    <name evidence="2" type="ORF">L9F63_023274</name>
</gene>
<evidence type="ECO:0000259" key="1">
    <source>
        <dbReference type="SMART" id="SM00587"/>
    </source>
</evidence>
<evidence type="ECO:0000313" key="3">
    <source>
        <dbReference type="Proteomes" id="UP001233999"/>
    </source>
</evidence>
<reference evidence="2" key="1">
    <citation type="journal article" date="2023" name="IScience">
        <title>Live-bearing cockroach genome reveals convergent evolutionary mechanisms linked to viviparity in insects and beyond.</title>
        <authorList>
            <person name="Fouks B."/>
            <person name="Harrison M.C."/>
            <person name="Mikhailova A.A."/>
            <person name="Marchal E."/>
            <person name="English S."/>
            <person name="Carruthers M."/>
            <person name="Jennings E.C."/>
            <person name="Chiamaka E.L."/>
            <person name="Frigard R.A."/>
            <person name="Pippel M."/>
            <person name="Attardo G.M."/>
            <person name="Benoit J.B."/>
            <person name="Bornberg-Bauer E."/>
            <person name="Tobe S.S."/>
        </authorList>
    </citation>
    <scope>NUCLEOTIDE SEQUENCE</scope>
    <source>
        <strain evidence="2">Stay&amp;Tobe</strain>
    </source>
</reference>